<dbReference type="RefSeq" id="XP_025573129.1">
    <property type="nucleotide sequence ID" value="XM_025719931.1"/>
</dbReference>
<dbReference type="OrthoDB" id="4177740at2759"/>
<dbReference type="EMBL" id="KZ824451">
    <property type="protein sequence ID" value="RAK98801.1"/>
    <property type="molecule type" value="Genomic_DNA"/>
</dbReference>
<sequence length="270" mass="31358">MSIPPECPKRKEMRKSLRSLERRITGLKPDHQIGIISAEIDQIRFLPLTLNESSNDRPFFFTPLDGSLLLTPDGKYDQEYGMEYDTYDSIPEECRDPMTCARAIELYWSTYISRYSFRVRSSGGEVVWSPVRMHNVYKESDLYRLDYPEFGIHDIEQVTEGPYAHLKTTICNNLNSNDDHVLQGELLPILRLMLAHLRRARFIDHMVVPIMAFSFMGPQHARIIEAYMEGHTVVVRPTKLYDLRNKDAAVFKTFARWYFGKPRAPTGSSQ</sequence>
<dbReference type="Proteomes" id="UP000249402">
    <property type="component" value="Unassembled WGS sequence"/>
</dbReference>
<gene>
    <name evidence="1" type="ORF">BO80DRAFT_427134</name>
</gene>
<reference evidence="1 2" key="1">
    <citation type="submission" date="2018-02" db="EMBL/GenBank/DDBJ databases">
        <title>The genomes of Aspergillus section Nigri reveals drivers in fungal speciation.</title>
        <authorList>
            <consortium name="DOE Joint Genome Institute"/>
            <person name="Vesth T.C."/>
            <person name="Nybo J."/>
            <person name="Theobald S."/>
            <person name="Brandl J."/>
            <person name="Frisvad J.C."/>
            <person name="Nielsen K.F."/>
            <person name="Lyhne E.K."/>
            <person name="Kogle M.E."/>
            <person name="Kuo A."/>
            <person name="Riley R."/>
            <person name="Clum A."/>
            <person name="Nolan M."/>
            <person name="Lipzen A."/>
            <person name="Salamov A."/>
            <person name="Henrissat B."/>
            <person name="Wiebenga A."/>
            <person name="De vries R.P."/>
            <person name="Grigoriev I.V."/>
            <person name="Mortensen U.H."/>
            <person name="Andersen M.R."/>
            <person name="Baker S.E."/>
        </authorList>
    </citation>
    <scope>NUCLEOTIDE SEQUENCE [LARGE SCALE GENOMIC DNA]</scope>
    <source>
        <strain evidence="1 2">CBS 121593</strain>
    </source>
</reference>
<accession>A0A395GT87</accession>
<evidence type="ECO:0000313" key="2">
    <source>
        <dbReference type="Proteomes" id="UP000249402"/>
    </source>
</evidence>
<organism evidence="1 2">
    <name type="scientific">Aspergillus ibericus CBS 121593</name>
    <dbReference type="NCBI Taxonomy" id="1448316"/>
    <lineage>
        <taxon>Eukaryota</taxon>
        <taxon>Fungi</taxon>
        <taxon>Dikarya</taxon>
        <taxon>Ascomycota</taxon>
        <taxon>Pezizomycotina</taxon>
        <taxon>Eurotiomycetes</taxon>
        <taxon>Eurotiomycetidae</taxon>
        <taxon>Eurotiales</taxon>
        <taxon>Aspergillaceae</taxon>
        <taxon>Aspergillus</taxon>
        <taxon>Aspergillus subgen. Circumdati</taxon>
    </lineage>
</organism>
<dbReference type="VEuPathDB" id="FungiDB:BO80DRAFT_427134"/>
<dbReference type="AlphaFoldDB" id="A0A395GT87"/>
<dbReference type="GeneID" id="37224796"/>
<proteinExistence type="predicted"/>
<name>A0A395GT87_9EURO</name>
<evidence type="ECO:0000313" key="1">
    <source>
        <dbReference type="EMBL" id="RAK98801.1"/>
    </source>
</evidence>
<protein>
    <submittedName>
        <fullName evidence="1">Uncharacterized protein</fullName>
    </submittedName>
</protein>
<keyword evidence="2" id="KW-1185">Reference proteome</keyword>